<sequence length="115" mass="13081">MSAGQETEDNASTSADGTAAAQPEETSPLLRLPGELKNRIYALVLSKQKIIVVKARGHYRPPLLNMCKRIRRDTLKMFYGETTLRCNSPDWNMDPHVQLVAVCQRPYERHQNQQS</sequence>
<evidence type="ECO:0000313" key="3">
    <source>
        <dbReference type="Proteomes" id="UP001056384"/>
    </source>
</evidence>
<dbReference type="Proteomes" id="UP001056384">
    <property type="component" value="Chromosome 11"/>
</dbReference>
<organism evidence="2 3">
    <name type="scientific">Septoria linicola</name>
    <dbReference type="NCBI Taxonomy" id="215465"/>
    <lineage>
        <taxon>Eukaryota</taxon>
        <taxon>Fungi</taxon>
        <taxon>Dikarya</taxon>
        <taxon>Ascomycota</taxon>
        <taxon>Pezizomycotina</taxon>
        <taxon>Dothideomycetes</taxon>
        <taxon>Dothideomycetidae</taxon>
        <taxon>Mycosphaerellales</taxon>
        <taxon>Mycosphaerellaceae</taxon>
        <taxon>Septoria</taxon>
    </lineage>
</organism>
<gene>
    <name evidence="2" type="ORF">Slin15195_G115900</name>
</gene>
<dbReference type="InterPro" id="IPR038883">
    <property type="entry name" value="AN11006-like"/>
</dbReference>
<keyword evidence="3" id="KW-1185">Reference proteome</keyword>
<protein>
    <submittedName>
        <fullName evidence="2">Uncharacterized protein</fullName>
    </submittedName>
</protein>
<dbReference type="EMBL" id="CP099428">
    <property type="protein sequence ID" value="USW58271.1"/>
    <property type="molecule type" value="Genomic_DNA"/>
</dbReference>
<evidence type="ECO:0000313" key="2">
    <source>
        <dbReference type="EMBL" id="USW58271.1"/>
    </source>
</evidence>
<dbReference type="PANTHER" id="PTHR42085">
    <property type="entry name" value="F-BOX DOMAIN-CONTAINING PROTEIN"/>
    <property type="match status" value="1"/>
</dbReference>
<reference evidence="2" key="1">
    <citation type="submission" date="2022-06" db="EMBL/GenBank/DDBJ databases">
        <title>Complete genome sequences of two strains of the flax pathogen Septoria linicola.</title>
        <authorList>
            <person name="Lapalu N."/>
            <person name="Simon A."/>
            <person name="Demenou B."/>
            <person name="Paumier D."/>
            <person name="Guillot M.-P."/>
            <person name="Gout L."/>
            <person name="Valade R."/>
        </authorList>
    </citation>
    <scope>NUCLEOTIDE SEQUENCE</scope>
    <source>
        <strain evidence="2">SE15195</strain>
    </source>
</reference>
<proteinExistence type="predicted"/>
<dbReference type="AlphaFoldDB" id="A0A9Q9B8E8"/>
<evidence type="ECO:0000256" key="1">
    <source>
        <dbReference type="SAM" id="MobiDB-lite"/>
    </source>
</evidence>
<feature type="region of interest" description="Disordered" evidence="1">
    <location>
        <begin position="1"/>
        <end position="31"/>
    </location>
</feature>
<accession>A0A9Q9B8E8</accession>
<name>A0A9Q9B8E8_9PEZI</name>
<dbReference type="PANTHER" id="PTHR42085:SF1">
    <property type="entry name" value="F-BOX DOMAIN-CONTAINING PROTEIN"/>
    <property type="match status" value="1"/>
</dbReference>